<comment type="caution">
    <text evidence="1">The sequence shown here is derived from an EMBL/GenBank/DDBJ whole genome shotgun (WGS) entry which is preliminary data.</text>
</comment>
<proteinExistence type="predicted"/>
<organism evidence="1 2">
    <name type="scientific">Pelagibius litoralis</name>
    <dbReference type="NCBI Taxonomy" id="374515"/>
    <lineage>
        <taxon>Bacteria</taxon>
        <taxon>Pseudomonadati</taxon>
        <taxon>Pseudomonadota</taxon>
        <taxon>Alphaproteobacteria</taxon>
        <taxon>Rhodospirillales</taxon>
        <taxon>Rhodovibrionaceae</taxon>
        <taxon>Pelagibius</taxon>
    </lineage>
</organism>
<accession>A0A967CA54</accession>
<dbReference type="InterPro" id="IPR025985">
    <property type="entry name" value="YnbE"/>
</dbReference>
<gene>
    <name evidence="1" type="ORF">HBA54_00795</name>
</gene>
<dbReference type="Pfam" id="PF13617">
    <property type="entry name" value="Lipoprotein_19"/>
    <property type="match status" value="1"/>
</dbReference>
<dbReference type="Proteomes" id="UP000761264">
    <property type="component" value="Unassembled WGS sequence"/>
</dbReference>
<dbReference type="AlphaFoldDB" id="A0A967CA54"/>
<reference evidence="1" key="1">
    <citation type="submission" date="2020-03" db="EMBL/GenBank/DDBJ databases">
        <title>Genome of Pelagibius litoralis DSM 21314T.</title>
        <authorList>
            <person name="Wang G."/>
        </authorList>
    </citation>
    <scope>NUCLEOTIDE SEQUENCE</scope>
    <source>
        <strain evidence="1">DSM 21314</strain>
    </source>
</reference>
<keyword evidence="1" id="KW-0449">Lipoprotein</keyword>
<protein>
    <submittedName>
        <fullName evidence="1">YnbE family lipoprotein</fullName>
    </submittedName>
</protein>
<sequence length="53" mass="5853">MLCLALSACTPTVQVEAPKEPITINLNVKLDAEVRVKLEEQADKDIQSNPDIF</sequence>
<evidence type="ECO:0000313" key="1">
    <source>
        <dbReference type="EMBL" id="NIA67124.1"/>
    </source>
</evidence>
<name>A0A967CA54_9PROT</name>
<dbReference type="EMBL" id="JAAQPH010000001">
    <property type="protein sequence ID" value="NIA67124.1"/>
    <property type="molecule type" value="Genomic_DNA"/>
</dbReference>
<evidence type="ECO:0000313" key="2">
    <source>
        <dbReference type="Proteomes" id="UP000761264"/>
    </source>
</evidence>
<keyword evidence="2" id="KW-1185">Reference proteome</keyword>